<dbReference type="Proteomes" id="UP000315440">
    <property type="component" value="Unassembled WGS sequence"/>
</dbReference>
<dbReference type="InterPro" id="IPR001322">
    <property type="entry name" value="Lamin_tail_dom"/>
</dbReference>
<evidence type="ECO:0000259" key="1">
    <source>
        <dbReference type="PROSITE" id="PS51841"/>
    </source>
</evidence>
<evidence type="ECO:0000313" key="3">
    <source>
        <dbReference type="Proteomes" id="UP000315440"/>
    </source>
</evidence>
<proteinExistence type="predicted"/>
<gene>
    <name evidence="2" type="ORF">Mal64_02390</name>
</gene>
<keyword evidence="3" id="KW-1185">Reference proteome</keyword>
<dbReference type="PROSITE" id="PS51841">
    <property type="entry name" value="LTD"/>
    <property type="match status" value="2"/>
</dbReference>
<dbReference type="SUPFAM" id="SSF74853">
    <property type="entry name" value="Lamin A/C globular tail domain"/>
    <property type="match status" value="1"/>
</dbReference>
<reference evidence="2 3" key="1">
    <citation type="submission" date="2019-02" db="EMBL/GenBank/DDBJ databases">
        <title>Deep-cultivation of Planctomycetes and their phenomic and genomic characterization uncovers novel biology.</title>
        <authorList>
            <person name="Wiegand S."/>
            <person name="Jogler M."/>
            <person name="Boedeker C."/>
            <person name="Pinto D."/>
            <person name="Vollmers J."/>
            <person name="Rivas-Marin E."/>
            <person name="Kohn T."/>
            <person name="Peeters S.H."/>
            <person name="Heuer A."/>
            <person name="Rast P."/>
            <person name="Oberbeckmann S."/>
            <person name="Bunk B."/>
            <person name="Jeske O."/>
            <person name="Meyerdierks A."/>
            <person name="Storesund J.E."/>
            <person name="Kallscheuer N."/>
            <person name="Luecker S."/>
            <person name="Lage O.M."/>
            <person name="Pohl T."/>
            <person name="Merkel B.J."/>
            <person name="Hornburger P."/>
            <person name="Mueller R.-W."/>
            <person name="Bruemmer F."/>
            <person name="Labrenz M."/>
            <person name="Spormann A.M."/>
            <person name="Op Den Camp H."/>
            <person name="Overmann J."/>
            <person name="Amann R."/>
            <person name="Jetten M.S.M."/>
            <person name="Mascher T."/>
            <person name="Medema M.H."/>
            <person name="Devos D.P."/>
            <person name="Kaster A.-K."/>
            <person name="Ovreas L."/>
            <person name="Rohde M."/>
            <person name="Galperin M.Y."/>
            <person name="Jogler C."/>
        </authorList>
    </citation>
    <scope>NUCLEOTIDE SEQUENCE [LARGE SCALE GENOMIC DNA]</scope>
    <source>
        <strain evidence="2 3">Mal64</strain>
    </source>
</reference>
<dbReference type="Pfam" id="PF08757">
    <property type="entry name" value="CotH"/>
    <property type="match status" value="1"/>
</dbReference>
<dbReference type="AlphaFoldDB" id="A0A5C5ZSB6"/>
<dbReference type="InterPro" id="IPR036415">
    <property type="entry name" value="Lamin_tail_dom_sf"/>
</dbReference>
<dbReference type="InterPro" id="IPR014867">
    <property type="entry name" value="Spore_coat_CotH_CotH2/3/7"/>
</dbReference>
<dbReference type="EMBL" id="SJPQ01000001">
    <property type="protein sequence ID" value="TWT89857.1"/>
    <property type="molecule type" value="Genomic_DNA"/>
</dbReference>
<feature type="domain" description="LTD" evidence="1">
    <location>
        <begin position="1"/>
        <end position="129"/>
    </location>
</feature>
<protein>
    <submittedName>
        <fullName evidence="2">CotH protein</fullName>
    </submittedName>
</protein>
<dbReference type="Pfam" id="PF00932">
    <property type="entry name" value="LTD"/>
    <property type="match status" value="2"/>
</dbReference>
<dbReference type="GO" id="GO:0000272">
    <property type="term" value="P:polysaccharide catabolic process"/>
    <property type="evidence" value="ECO:0007669"/>
    <property type="project" value="InterPro"/>
</dbReference>
<dbReference type="InterPro" id="IPR059177">
    <property type="entry name" value="GH29D-like_dom"/>
</dbReference>
<organism evidence="2 3">
    <name type="scientific">Pseudobythopirellula maris</name>
    <dbReference type="NCBI Taxonomy" id="2527991"/>
    <lineage>
        <taxon>Bacteria</taxon>
        <taxon>Pseudomonadati</taxon>
        <taxon>Planctomycetota</taxon>
        <taxon>Planctomycetia</taxon>
        <taxon>Pirellulales</taxon>
        <taxon>Lacipirellulaceae</taxon>
        <taxon>Pseudobythopirellula</taxon>
    </lineage>
</organism>
<feature type="domain" description="LTD" evidence="1">
    <location>
        <begin position="789"/>
        <end position="920"/>
    </location>
</feature>
<accession>A0A5C5ZSB6</accession>
<dbReference type="InterPro" id="IPR036439">
    <property type="entry name" value="Dockerin_dom_sf"/>
</dbReference>
<comment type="caution">
    <text evidence="2">The sequence shown here is derived from an EMBL/GenBank/DDBJ whole genome shotgun (WGS) entry which is preliminary data.</text>
</comment>
<dbReference type="Gene3D" id="1.10.1330.10">
    <property type="entry name" value="Dockerin domain"/>
    <property type="match status" value="1"/>
</dbReference>
<dbReference type="PROSITE" id="PS00018">
    <property type="entry name" value="EF_HAND_1"/>
    <property type="match status" value="2"/>
</dbReference>
<dbReference type="InterPro" id="IPR018247">
    <property type="entry name" value="EF_Hand_1_Ca_BS"/>
</dbReference>
<dbReference type="RefSeq" id="WP_197525324.1">
    <property type="nucleotide sequence ID" value="NZ_SJPQ01000001.1"/>
</dbReference>
<sequence>MLTASNLLITELMATNVSTLPSGDGEYEDWVEIHNAGEASAELSNHYLTDDLGDPTKWALPAVVLPAGGYLVVFASAPVDYEGIPIVDKQDGGGYYHTNFKLSSGGEELALVYEDPTTLAVTLVHQFAPEFPEQFPDVSYGLASDGEPRYFDAPTPGGPNGAGLMGVVGDTRFSVDRGFYDAPFEVEISSDTPLASIYYTTDGSAPGPMNGTLYSGALTIDQTTVLRAVATKIDYLATNVDTQTYLFMHDVLRQDGTAAYEAGFPGREGYEAELYGLDSEVVGQFDEDGVPIGGDNYGGQYAALLEEGLLSIPSISIVADIDDLFGDSGIYDNPSGRGPGWERPASVEWITADGYQEFQENAGLRIQGGYFRRSEKRSFRLLFKSEYGAAELQYPLFDDATDSYNTLVLRAGGNDGYSWGSARYTEQFTRDEFGRSLQNAAGRPSAHGDFAHLYINGVYWGLYNPTERPDAAFAAEYFGGEPENWDSMHADEVSEGDHLAWVAMRDKTEAAGSSLQAYLELQGLGPDGEPSGVAPLLNVESYIDYIAINVWGGNADWPFKNWWAGRDRIDATTTGFEFFNWDFENTMGNDRYRSPLDAVTLNQPFTSAGQPHQNLQANPEYRIAFADHVHKFFFNDGLLTPDKLIERYQQLADKVELAVVGESARWGDIIHSTPLTQGDWLAERDWILNEYLPNRGGYVMNEFKAYGLYPDAVAPVFSQHGGPIAPGFELSVSAPTGQVWYTLDGSDPRQIGGEINPNAILHQGGLIAVAPGTTVRARVLDNGEWSALNEAEFTSAEMGDPAALRVVELQYHPADFEGIPDDEDLEYLEILNIGAAPVSLDGVQIAGFASEAYSLDDGLTLGAGERIVVARNTAAFESVYGAGINLAPTGFGDRNLSNGGETVTLLGPTGQLLHTFSYSDDAPWPTTPDGDGPSLEIVDPLGDASDPSNWRASIYPFGSPGDAGLPIAGDYDASGVVDTDDYQAWVAAFGDAVAAPGFGADGNHNGVVDAADFTVWRDRLGDTTTLYGVAAIAPVVSLAAANSSPMDAASQAVDTRARQAVFALLSDSSFSEAAYEAPPQTPAPATASDAGLLLLYDAAPPAVREVAELLRGSVQDKGEEEAAPELVRTVGDDRFGV</sequence>
<name>A0A5C5ZSB6_9BACT</name>
<evidence type="ECO:0000313" key="2">
    <source>
        <dbReference type="EMBL" id="TWT89857.1"/>
    </source>
</evidence>
<dbReference type="Pfam" id="PF13290">
    <property type="entry name" value="CHB_HEX_C_1"/>
    <property type="match status" value="1"/>
</dbReference>